<evidence type="ECO:0000313" key="6">
    <source>
        <dbReference type="Proteomes" id="UP001057498"/>
    </source>
</evidence>
<organism evidence="5 6">
    <name type="scientific">Sphaerotilus microaerophilus</name>
    <dbReference type="NCBI Taxonomy" id="2914710"/>
    <lineage>
        <taxon>Bacteria</taxon>
        <taxon>Pseudomonadati</taxon>
        <taxon>Pseudomonadota</taxon>
        <taxon>Betaproteobacteria</taxon>
        <taxon>Burkholderiales</taxon>
        <taxon>Sphaerotilaceae</taxon>
        <taxon>Sphaerotilus</taxon>
    </lineage>
</organism>
<feature type="domain" description="Response regulatory" evidence="3">
    <location>
        <begin position="9"/>
        <end position="125"/>
    </location>
</feature>
<dbReference type="SUPFAM" id="SSF81606">
    <property type="entry name" value="PP2C-like"/>
    <property type="match status" value="1"/>
</dbReference>
<dbReference type="RefSeq" id="WP_251969662.1">
    <property type="nucleotide sequence ID" value="NZ_AP025730.1"/>
</dbReference>
<keyword evidence="1" id="KW-0378">Hydrolase</keyword>
<dbReference type="PROSITE" id="PS51746">
    <property type="entry name" value="PPM_2"/>
    <property type="match status" value="1"/>
</dbReference>
<dbReference type="PANTHER" id="PTHR43156:SF2">
    <property type="entry name" value="STAGE II SPORULATION PROTEIN E"/>
    <property type="match status" value="1"/>
</dbReference>
<evidence type="ECO:0000259" key="4">
    <source>
        <dbReference type="PROSITE" id="PS51746"/>
    </source>
</evidence>
<keyword evidence="2" id="KW-0597">Phosphoprotein</keyword>
<evidence type="ECO:0000256" key="2">
    <source>
        <dbReference type="PROSITE-ProRule" id="PRU00169"/>
    </source>
</evidence>
<dbReference type="Pfam" id="PF00072">
    <property type="entry name" value="Response_reg"/>
    <property type="match status" value="1"/>
</dbReference>
<dbReference type="InterPro" id="IPR001932">
    <property type="entry name" value="PPM-type_phosphatase-like_dom"/>
</dbReference>
<gene>
    <name evidence="5" type="ORF">CATMQ487_33530</name>
</gene>
<dbReference type="EMBL" id="AP025730">
    <property type="protein sequence ID" value="BDI06383.1"/>
    <property type="molecule type" value="Genomic_DNA"/>
</dbReference>
<dbReference type="Gene3D" id="3.40.50.2300">
    <property type="match status" value="1"/>
</dbReference>
<dbReference type="Proteomes" id="UP001057498">
    <property type="component" value="Chromosome"/>
</dbReference>
<evidence type="ECO:0000256" key="1">
    <source>
        <dbReference type="ARBA" id="ARBA00022801"/>
    </source>
</evidence>
<accession>A0ABM7YPD8</accession>
<dbReference type="InterPro" id="IPR011006">
    <property type="entry name" value="CheY-like_superfamily"/>
</dbReference>
<dbReference type="SMART" id="SM00331">
    <property type="entry name" value="PP2C_SIG"/>
    <property type="match status" value="1"/>
</dbReference>
<dbReference type="SUPFAM" id="SSF52172">
    <property type="entry name" value="CheY-like"/>
    <property type="match status" value="1"/>
</dbReference>
<keyword evidence="6" id="KW-1185">Reference proteome</keyword>
<reference evidence="5" key="1">
    <citation type="submission" date="2022-04" db="EMBL/GenBank/DDBJ databases">
        <title>Whole genome sequence of Sphaerotilus sp. FB-5.</title>
        <authorList>
            <person name="Takeda M."/>
            <person name="Narihara S."/>
            <person name="Akimoto M."/>
            <person name="Akimoto R."/>
            <person name="Nishiyashiki S."/>
            <person name="Murakami T."/>
        </authorList>
    </citation>
    <scope>NUCLEOTIDE SEQUENCE</scope>
    <source>
        <strain evidence="5">FB-5</strain>
    </source>
</reference>
<sequence length="391" mass="42088">MNLSTAAAHVLIVDDLEVNRDLLARRVQRLGHSIAFAASGREALERLRAARFDLVLLDITMPDMDGYEALAQIKADPLLAPIPVVMVTAIDGVDSVVRCLELGAEDYITKPFNPVVLRARIESSLNKKRVADLNARLLQSLSREMAIAQRIQLGFLPDSLPQLPGWPMAAVCVPAKQVGGDFFDAWVLEDGLLAFTVADVCDKGVGAALYMALFRSLLRISLQQAQPGQAAAQRLERAVAFTNDYVATVHARDNMFATVFTAIVDPATGQMDYINAGHDAPLLLRRGAVEAERLPPQGLALGMMAGHAHRACRTRLSAGDRLLVFSDGLPEALSPQNQDFGGERVSAAITHPADSPQALLASLQDALALHVGNRDPHDDVTLLCLFPTASG</sequence>
<evidence type="ECO:0000313" key="5">
    <source>
        <dbReference type="EMBL" id="BDI06383.1"/>
    </source>
</evidence>
<proteinExistence type="predicted"/>
<evidence type="ECO:0000259" key="3">
    <source>
        <dbReference type="PROSITE" id="PS50110"/>
    </source>
</evidence>
<dbReference type="PROSITE" id="PS50110">
    <property type="entry name" value="RESPONSE_REGULATORY"/>
    <property type="match status" value="1"/>
</dbReference>
<dbReference type="PANTHER" id="PTHR43156">
    <property type="entry name" value="STAGE II SPORULATION PROTEIN E-RELATED"/>
    <property type="match status" value="1"/>
</dbReference>
<dbReference type="SMART" id="SM00448">
    <property type="entry name" value="REC"/>
    <property type="match status" value="1"/>
</dbReference>
<dbReference type="Gene3D" id="3.60.40.10">
    <property type="entry name" value="PPM-type phosphatase domain"/>
    <property type="match status" value="1"/>
</dbReference>
<dbReference type="Pfam" id="PF07228">
    <property type="entry name" value="SpoIIE"/>
    <property type="match status" value="1"/>
</dbReference>
<feature type="modified residue" description="4-aspartylphosphate" evidence="2">
    <location>
        <position position="58"/>
    </location>
</feature>
<evidence type="ECO:0008006" key="7">
    <source>
        <dbReference type="Google" id="ProtNLM"/>
    </source>
</evidence>
<protein>
    <recommendedName>
        <fullName evidence="7">Response regulatory domain-containing protein</fullName>
    </recommendedName>
</protein>
<dbReference type="InterPro" id="IPR052016">
    <property type="entry name" value="Bact_Sigma-Reg"/>
</dbReference>
<feature type="domain" description="PPM-type phosphatase" evidence="4">
    <location>
        <begin position="157"/>
        <end position="387"/>
    </location>
</feature>
<name>A0ABM7YPD8_9BURK</name>
<dbReference type="InterPro" id="IPR036457">
    <property type="entry name" value="PPM-type-like_dom_sf"/>
</dbReference>
<dbReference type="InterPro" id="IPR001789">
    <property type="entry name" value="Sig_transdc_resp-reg_receiver"/>
</dbReference>